<evidence type="ECO:0000313" key="12">
    <source>
        <dbReference type="EMBL" id="MDG3016214.1"/>
    </source>
</evidence>
<comment type="function">
    <text evidence="10">Na(+)/H(+) antiporter that extrudes sodium in exchange for external protons.</text>
</comment>
<keyword evidence="7 10" id="KW-0406">Ion transport</keyword>
<feature type="transmembrane region" description="Helical" evidence="10">
    <location>
        <begin position="376"/>
        <end position="399"/>
    </location>
</feature>
<feature type="transmembrane region" description="Helical" evidence="10">
    <location>
        <begin position="340"/>
        <end position="364"/>
    </location>
</feature>
<dbReference type="GO" id="GO:0098719">
    <property type="term" value="P:sodium ion import across plasma membrane"/>
    <property type="evidence" value="ECO:0007669"/>
    <property type="project" value="TreeGrafter"/>
</dbReference>
<keyword evidence="5 10" id="KW-1133">Transmembrane helix</keyword>
<keyword evidence="8 10" id="KW-0472">Membrane</keyword>
<evidence type="ECO:0000256" key="7">
    <source>
        <dbReference type="ARBA" id="ARBA00023065"/>
    </source>
</evidence>
<dbReference type="RefSeq" id="WP_332520432.1">
    <property type="nucleotide sequence ID" value="NZ_JANRHA010000012.1"/>
</dbReference>
<keyword evidence="13" id="KW-1185">Reference proteome</keyword>
<dbReference type="PANTHER" id="PTHR10110">
    <property type="entry name" value="SODIUM/HYDROGEN EXCHANGER"/>
    <property type="match status" value="1"/>
</dbReference>
<dbReference type="EMBL" id="JANRHA010000012">
    <property type="protein sequence ID" value="MDG3016214.1"/>
    <property type="molecule type" value="Genomic_DNA"/>
</dbReference>
<dbReference type="InterPro" id="IPR018422">
    <property type="entry name" value="Cation/H_exchanger_CPA1"/>
</dbReference>
<evidence type="ECO:0000256" key="8">
    <source>
        <dbReference type="ARBA" id="ARBA00023136"/>
    </source>
</evidence>
<evidence type="ECO:0000256" key="1">
    <source>
        <dbReference type="ARBA" id="ARBA00004651"/>
    </source>
</evidence>
<reference evidence="12" key="1">
    <citation type="submission" date="2022-08" db="EMBL/GenBank/DDBJ databases">
        <title>Genome analysis of Corynebacteriales strain.</title>
        <authorList>
            <person name="Lee S.D."/>
        </authorList>
    </citation>
    <scope>NUCLEOTIDE SEQUENCE</scope>
    <source>
        <strain evidence="12">D3-21</strain>
    </source>
</reference>
<feature type="transmembrane region" description="Helical" evidence="10">
    <location>
        <begin position="295"/>
        <end position="328"/>
    </location>
</feature>
<feature type="transmembrane region" description="Helical" evidence="10">
    <location>
        <begin position="52"/>
        <end position="74"/>
    </location>
</feature>
<evidence type="ECO:0000256" key="5">
    <source>
        <dbReference type="ARBA" id="ARBA00022989"/>
    </source>
</evidence>
<dbReference type="GO" id="GO:0015385">
    <property type="term" value="F:sodium:proton antiporter activity"/>
    <property type="evidence" value="ECO:0007669"/>
    <property type="project" value="InterPro"/>
</dbReference>
<sequence>MNGALLLVAVVALLVAGIARRKDLPAPLLLVLVGLVAAAIPGLTDVRLDPDVVLFVVLPPLLFSASMGSSVIGLRQNMRSVGLLAVALPLITTVAVGVVAHLLVPDLPLTSALVLGAVVAPPDAVSATAVGQKLGLPRRLMTLLSGESLLNDATALTSYKVAVAAAIGVGASVLQGLWTFAVAVVVGCAVGLVIGYVVDRLRTRLDDPVLESAMGLVVPFGAYLAAEELHGSGVLAVVVAGLLIGQRFTGAGYATRLQDTAVWRAADIVLESVVFLLIGLQLRGIVESLRHEENVWLLIGVGIVLVVTVIAVRMAVVMGAALAPRVWFDRRSAPTSARAALVVSWAGMRGVVSLAAAAAVPLTVQGGAPFPGRDQIMFLTFFVVVGTLLLHGLTLPWLIRRLGIRSDEAKIDAVAEAAARQRAGQAAIARLDEIVAETPPDDSRVRAAEFLRHWAEHRKNEAWERLGRGGDELGEAPSEAFRNLRREMLGAERVVYVSERDAGRIDDEVLKRVQHDLDLEEAMLDRD</sequence>
<evidence type="ECO:0000256" key="3">
    <source>
        <dbReference type="ARBA" id="ARBA00022475"/>
    </source>
</evidence>
<dbReference type="Proteomes" id="UP001152755">
    <property type="component" value="Unassembled WGS sequence"/>
</dbReference>
<feature type="transmembrane region" description="Helical" evidence="10">
    <location>
        <begin position="177"/>
        <end position="197"/>
    </location>
</feature>
<dbReference type="GO" id="GO:0051453">
    <property type="term" value="P:regulation of intracellular pH"/>
    <property type="evidence" value="ECO:0007669"/>
    <property type="project" value="TreeGrafter"/>
</dbReference>
<evidence type="ECO:0000256" key="6">
    <source>
        <dbReference type="ARBA" id="ARBA00023053"/>
    </source>
</evidence>
<feature type="transmembrane region" description="Helical" evidence="10">
    <location>
        <begin position="81"/>
        <end position="103"/>
    </location>
</feature>
<keyword evidence="4 10" id="KW-0812">Transmembrane</keyword>
<keyword evidence="9 10" id="KW-0739">Sodium transport</keyword>
<feature type="transmembrane region" description="Helical" evidence="10">
    <location>
        <begin position="261"/>
        <end position="283"/>
    </location>
</feature>
<protein>
    <submittedName>
        <fullName evidence="12">Na+/H+ antiporter</fullName>
    </submittedName>
</protein>
<comment type="subcellular location">
    <subcellularLocation>
        <location evidence="1 10">Cell membrane</location>
        <topology evidence="1 10">Multi-pass membrane protein</topology>
    </subcellularLocation>
</comment>
<comment type="caution">
    <text evidence="12">The sequence shown here is derived from an EMBL/GenBank/DDBJ whole genome shotgun (WGS) entry which is preliminary data.</text>
</comment>
<accession>A0A9X4M3L7</accession>
<proteinExistence type="inferred from homology"/>
<comment type="caution">
    <text evidence="10">Lacks conserved residue(s) required for the propagation of feature annotation.</text>
</comment>
<evidence type="ECO:0000256" key="10">
    <source>
        <dbReference type="RuleBase" id="RU366002"/>
    </source>
</evidence>
<dbReference type="Gene3D" id="6.10.140.1330">
    <property type="match status" value="1"/>
</dbReference>
<keyword evidence="10" id="KW-0050">Antiport</keyword>
<organism evidence="12 13">
    <name type="scientific">Speluncibacter jeojiensis</name>
    <dbReference type="NCBI Taxonomy" id="2710754"/>
    <lineage>
        <taxon>Bacteria</taxon>
        <taxon>Bacillati</taxon>
        <taxon>Actinomycetota</taxon>
        <taxon>Actinomycetes</taxon>
        <taxon>Mycobacteriales</taxon>
        <taxon>Speluncibacteraceae</taxon>
        <taxon>Speluncibacter</taxon>
    </lineage>
</organism>
<feature type="domain" description="Cation/H+ exchanger transmembrane" evidence="11">
    <location>
        <begin position="11"/>
        <end position="400"/>
    </location>
</feature>
<dbReference type="InterPro" id="IPR004705">
    <property type="entry name" value="Cation/H_exchanger_CPA1_bac"/>
</dbReference>
<dbReference type="InterPro" id="IPR006153">
    <property type="entry name" value="Cation/H_exchanger_TM"/>
</dbReference>
<name>A0A9X4M3L7_9ACTN</name>
<dbReference type="AlphaFoldDB" id="A0A9X4M3L7"/>
<evidence type="ECO:0000256" key="4">
    <source>
        <dbReference type="ARBA" id="ARBA00022692"/>
    </source>
</evidence>
<dbReference type="NCBIfam" id="TIGR00831">
    <property type="entry name" value="a_cpa1"/>
    <property type="match status" value="1"/>
</dbReference>
<evidence type="ECO:0000256" key="2">
    <source>
        <dbReference type="ARBA" id="ARBA00022448"/>
    </source>
</evidence>
<gene>
    <name evidence="12" type="ORF">NVS88_16795</name>
</gene>
<evidence type="ECO:0000259" key="11">
    <source>
        <dbReference type="Pfam" id="PF00999"/>
    </source>
</evidence>
<dbReference type="Pfam" id="PF00999">
    <property type="entry name" value="Na_H_Exchanger"/>
    <property type="match status" value="1"/>
</dbReference>
<dbReference type="GO" id="GO:0005886">
    <property type="term" value="C:plasma membrane"/>
    <property type="evidence" value="ECO:0007669"/>
    <property type="project" value="UniProtKB-SubCell"/>
</dbReference>
<evidence type="ECO:0000313" key="13">
    <source>
        <dbReference type="Proteomes" id="UP001152755"/>
    </source>
</evidence>
<dbReference type="GO" id="GO:0015386">
    <property type="term" value="F:potassium:proton antiporter activity"/>
    <property type="evidence" value="ECO:0007669"/>
    <property type="project" value="TreeGrafter"/>
</dbReference>
<keyword evidence="3 10" id="KW-1003">Cell membrane</keyword>
<evidence type="ECO:0000256" key="9">
    <source>
        <dbReference type="ARBA" id="ARBA00023201"/>
    </source>
</evidence>
<comment type="similarity">
    <text evidence="10">Belongs to the monovalent cation:proton antiporter 1 (CPA1) transporter (TC 2.A.36) family.</text>
</comment>
<keyword evidence="2 10" id="KW-0813">Transport</keyword>
<dbReference type="PANTHER" id="PTHR10110:SF86">
    <property type="entry name" value="SODIUM_HYDROGEN EXCHANGER 7"/>
    <property type="match status" value="1"/>
</dbReference>
<keyword evidence="6 10" id="KW-0915">Sodium</keyword>